<dbReference type="GO" id="GO:0016998">
    <property type="term" value="P:cell wall macromolecule catabolic process"/>
    <property type="evidence" value="ECO:0007669"/>
    <property type="project" value="InterPro"/>
</dbReference>
<dbReference type="GO" id="GO:0009253">
    <property type="term" value="P:peptidoglycan catabolic process"/>
    <property type="evidence" value="ECO:0007669"/>
    <property type="project" value="InterPro"/>
</dbReference>
<dbReference type="Proteomes" id="UP000502005">
    <property type="component" value="Plasmid pNE1B"/>
</dbReference>
<sequence length="214" mass="24686">MNTCYDKGIEISYCDGNEDISWQSIRDACVNHVFFKISEGVKSQDSLFVKHWADARNAGFELGAWHDFTFSAGDIRTQLRNIIAALKATKFNPGLDKLALRLNITGTEGIRSSDVLEAFHTLLEWVCLNGLHGKKPYICCSTDVWEGLRGWQDYDFHDFPLWLIDQNETRLTLPIPWKVNNKMWTIRQYRQTCQIAGIEAPVALNYVYRDRPSY</sequence>
<dbReference type="InterPro" id="IPR002053">
    <property type="entry name" value="Glyco_hydro_25"/>
</dbReference>
<dbReference type="EMBL" id="CP024770">
    <property type="protein sequence ID" value="QGY32227.1"/>
    <property type="molecule type" value="Genomic_DNA"/>
</dbReference>
<keyword evidence="2" id="KW-0614">Plasmid</keyword>
<dbReference type="PROSITE" id="PS51904">
    <property type="entry name" value="GLYCOSYL_HYDROL_F25_2"/>
    <property type="match status" value="1"/>
</dbReference>
<evidence type="ECO:0000313" key="3">
    <source>
        <dbReference type="Proteomes" id="UP000502005"/>
    </source>
</evidence>
<evidence type="ECO:0000313" key="2">
    <source>
        <dbReference type="EMBL" id="QGY32227.1"/>
    </source>
</evidence>
<dbReference type="SUPFAM" id="SSF51445">
    <property type="entry name" value="(Trans)glycosidases"/>
    <property type="match status" value="1"/>
</dbReference>
<gene>
    <name evidence="2" type="ORF">CUN67_24870</name>
</gene>
<dbReference type="Gene3D" id="3.20.20.80">
    <property type="entry name" value="Glycosidases"/>
    <property type="match status" value="1"/>
</dbReference>
<protein>
    <recommendedName>
        <fullName evidence="4">Lysozyme</fullName>
    </recommendedName>
</protein>
<dbReference type="GO" id="GO:0003796">
    <property type="term" value="F:lysozyme activity"/>
    <property type="evidence" value="ECO:0007669"/>
    <property type="project" value="InterPro"/>
</dbReference>
<reference evidence="2 3" key="1">
    <citation type="submission" date="2017-11" db="EMBL/GenBank/DDBJ databases">
        <title>Genome sequence of Pantoea cypripedii NE1.</title>
        <authorList>
            <person name="Nascimento F.X."/>
        </authorList>
    </citation>
    <scope>NUCLEOTIDE SEQUENCE [LARGE SCALE GENOMIC DNA]</scope>
    <source>
        <strain evidence="2 3">NE1</strain>
        <plasmid evidence="3">pne1b</plasmid>
    </source>
</reference>
<dbReference type="AlphaFoldDB" id="A0A6B9GDD5"/>
<proteinExistence type="inferred from homology"/>
<dbReference type="RefSeq" id="WP_208718125.1">
    <property type="nucleotide sequence ID" value="NZ_CP024770.1"/>
</dbReference>
<evidence type="ECO:0008006" key="4">
    <source>
        <dbReference type="Google" id="ProtNLM"/>
    </source>
</evidence>
<comment type="similarity">
    <text evidence="1">Belongs to the glycosyl hydrolase 25 family.</text>
</comment>
<evidence type="ECO:0000256" key="1">
    <source>
        <dbReference type="ARBA" id="ARBA00010646"/>
    </source>
</evidence>
<accession>A0A6B9GDD5</accession>
<name>A0A6B9GDD5_PANCY</name>
<dbReference type="CDD" id="cd00599">
    <property type="entry name" value="GH25_muramidase"/>
    <property type="match status" value="1"/>
</dbReference>
<geneLocation type="plasmid" evidence="3">
    <name>pne1b</name>
</geneLocation>
<organism evidence="2 3">
    <name type="scientific">Pantoea cypripedii</name>
    <name type="common">Pectobacterium cypripedii</name>
    <name type="synonym">Erwinia cypripedii</name>
    <dbReference type="NCBI Taxonomy" id="55209"/>
    <lineage>
        <taxon>Bacteria</taxon>
        <taxon>Pseudomonadati</taxon>
        <taxon>Pseudomonadota</taxon>
        <taxon>Gammaproteobacteria</taxon>
        <taxon>Enterobacterales</taxon>
        <taxon>Erwiniaceae</taxon>
        <taxon>Pantoea</taxon>
    </lineage>
</organism>
<dbReference type="InterPro" id="IPR017853">
    <property type="entry name" value="GH"/>
</dbReference>
<dbReference type="Pfam" id="PF01183">
    <property type="entry name" value="Glyco_hydro_25"/>
    <property type="match status" value="1"/>
</dbReference>